<dbReference type="Gene3D" id="2.40.170.20">
    <property type="entry name" value="TonB-dependent receptor, beta-barrel domain"/>
    <property type="match status" value="1"/>
</dbReference>
<keyword evidence="18" id="KW-1185">Reference proteome</keyword>
<dbReference type="InterPro" id="IPR037066">
    <property type="entry name" value="Plug_dom_sf"/>
</dbReference>
<evidence type="ECO:0000256" key="3">
    <source>
        <dbReference type="ARBA" id="ARBA00022448"/>
    </source>
</evidence>
<dbReference type="GO" id="GO:0044718">
    <property type="term" value="P:siderophore transmembrane transport"/>
    <property type="evidence" value="ECO:0007669"/>
    <property type="project" value="TreeGrafter"/>
</dbReference>
<evidence type="ECO:0000259" key="16">
    <source>
        <dbReference type="Pfam" id="PF07715"/>
    </source>
</evidence>
<sequence length="661" mass="73268">MMKTLRISVRPGALAVAMLCQSVAMAQVQNPNPTADETQSAAQTVVVTASLKAQSQAAAPAFITVLKAEDLTRSSYHSLADLLRETAGVVNLTDGSGREEIQIRGLSGKYTLLLVNGRRVSSSGALWRGGDFDLSAFPLNSIQRVEVVRGPMAALYGSDAMGGVVNIITKTPGPEWQNAVSAEVRKVTKGEQGDLWRLGFSGSGALNDKLGLTVIAEMQDRQPWYVTTATDNNRAPGLEEKQALNLHSLLRWTLTESQSLEFTASHNRDKRPYGLYDVSFYPAYNFTSRDYREQKISRNTAGVTHLADWGWLNTSASISREEASVDDYNSRYNKPQQRTEKEMNTLVNLLANSRWQQHEFSAGADWREQVIKDPATYLQTGKVSTRNSAVFLQDEVQIAQGWRLSLAGRYDHASTFGNHFSPKLYLVAKPVSGLTIKGGISEAFKAPDPYQLSPEYSVVSCGGRCMLTGNPLLKPETSRNSELGFVLNGQHWELSAVVFQNRIQDMIIAYYDAAAAKRRWVNIEQAKTRGLELEGKWRLAPALEVRGNYTRLIADGTDYSGKTTTLEGRPDHMLHLNLLWQINAPLSASVAAHYTGRQVYESQQLGGYTRFDTGLQYRYSKALQFRGGIRNIGNIRPDEKNSAYPGTELAHSVYAGMNWQF</sequence>
<proteinExistence type="inferred from homology"/>
<evidence type="ECO:0000313" key="18">
    <source>
        <dbReference type="Proteomes" id="UP000680067"/>
    </source>
</evidence>
<dbReference type="SUPFAM" id="SSF56935">
    <property type="entry name" value="Porins"/>
    <property type="match status" value="1"/>
</dbReference>
<evidence type="ECO:0000259" key="15">
    <source>
        <dbReference type="Pfam" id="PF00593"/>
    </source>
</evidence>
<dbReference type="Pfam" id="PF07715">
    <property type="entry name" value="Plug"/>
    <property type="match status" value="1"/>
</dbReference>
<dbReference type="RefSeq" id="WP_212689079.1">
    <property type="nucleotide sequence ID" value="NZ_JAGSPN010000015.1"/>
</dbReference>
<keyword evidence="4 12" id="KW-1134">Transmembrane beta strand</keyword>
<evidence type="ECO:0000256" key="12">
    <source>
        <dbReference type="PROSITE-ProRule" id="PRU01360"/>
    </source>
</evidence>
<keyword evidence="10 17" id="KW-0675">Receptor</keyword>
<accession>A0A941I7G7</accession>
<evidence type="ECO:0000256" key="13">
    <source>
        <dbReference type="RuleBase" id="RU003357"/>
    </source>
</evidence>
<evidence type="ECO:0000256" key="9">
    <source>
        <dbReference type="ARBA" id="ARBA00023136"/>
    </source>
</evidence>
<name>A0A941I7G7_9BURK</name>
<dbReference type="InterPro" id="IPR012910">
    <property type="entry name" value="Plug_dom"/>
</dbReference>
<keyword evidence="5 12" id="KW-0812">Transmembrane</keyword>
<evidence type="ECO:0000256" key="8">
    <source>
        <dbReference type="ARBA" id="ARBA00023077"/>
    </source>
</evidence>
<dbReference type="AlphaFoldDB" id="A0A941I7G7"/>
<dbReference type="EMBL" id="JAGSPN010000015">
    <property type="protein sequence ID" value="MBR7783806.1"/>
    <property type="molecule type" value="Genomic_DNA"/>
</dbReference>
<comment type="caution">
    <text evidence="17">The sequence shown here is derived from an EMBL/GenBank/DDBJ whole genome shotgun (WGS) entry which is preliminary data.</text>
</comment>
<evidence type="ECO:0000256" key="5">
    <source>
        <dbReference type="ARBA" id="ARBA00022692"/>
    </source>
</evidence>
<comment type="subcellular location">
    <subcellularLocation>
        <location evidence="1 12">Cell outer membrane</location>
        <topology evidence="1 12">Multi-pass membrane protein</topology>
    </subcellularLocation>
</comment>
<dbReference type="Proteomes" id="UP000680067">
    <property type="component" value="Unassembled WGS sequence"/>
</dbReference>
<evidence type="ECO:0000313" key="17">
    <source>
        <dbReference type="EMBL" id="MBR7783806.1"/>
    </source>
</evidence>
<keyword evidence="3 12" id="KW-0813">Transport</keyword>
<evidence type="ECO:0000256" key="1">
    <source>
        <dbReference type="ARBA" id="ARBA00004571"/>
    </source>
</evidence>
<evidence type="ECO:0000256" key="14">
    <source>
        <dbReference type="SAM" id="SignalP"/>
    </source>
</evidence>
<dbReference type="PANTHER" id="PTHR30069:SF53">
    <property type="entry name" value="COLICIN I RECEPTOR-RELATED"/>
    <property type="match status" value="1"/>
</dbReference>
<evidence type="ECO:0000256" key="6">
    <source>
        <dbReference type="ARBA" id="ARBA00022729"/>
    </source>
</evidence>
<reference evidence="17" key="1">
    <citation type="submission" date="2021-04" db="EMBL/GenBank/DDBJ databases">
        <title>novel species isolated from subtropical streams in China.</title>
        <authorList>
            <person name="Lu H."/>
        </authorList>
    </citation>
    <scope>NUCLEOTIDE SEQUENCE</scope>
    <source>
        <strain evidence="17">LFS511W</strain>
    </source>
</reference>
<dbReference type="InterPro" id="IPR036942">
    <property type="entry name" value="Beta-barrel_TonB_sf"/>
</dbReference>
<keyword evidence="9 12" id="KW-0472">Membrane</keyword>
<protein>
    <submittedName>
        <fullName evidence="17">TonB-dependent receptor</fullName>
    </submittedName>
</protein>
<evidence type="ECO:0000256" key="4">
    <source>
        <dbReference type="ARBA" id="ARBA00022452"/>
    </source>
</evidence>
<dbReference type="Pfam" id="PF00593">
    <property type="entry name" value="TonB_dep_Rec_b-barrel"/>
    <property type="match status" value="1"/>
</dbReference>
<feature type="signal peptide" evidence="14">
    <location>
        <begin position="1"/>
        <end position="26"/>
    </location>
</feature>
<evidence type="ECO:0000256" key="11">
    <source>
        <dbReference type="ARBA" id="ARBA00023237"/>
    </source>
</evidence>
<gene>
    <name evidence="17" type="ORF">KDM89_16795</name>
</gene>
<dbReference type="PANTHER" id="PTHR30069">
    <property type="entry name" value="TONB-DEPENDENT OUTER MEMBRANE RECEPTOR"/>
    <property type="match status" value="1"/>
</dbReference>
<dbReference type="CDD" id="cd01347">
    <property type="entry name" value="ligand_gated_channel"/>
    <property type="match status" value="1"/>
</dbReference>
<dbReference type="GO" id="GO:0015344">
    <property type="term" value="F:siderophore uptake transmembrane transporter activity"/>
    <property type="evidence" value="ECO:0007669"/>
    <property type="project" value="TreeGrafter"/>
</dbReference>
<dbReference type="InterPro" id="IPR000531">
    <property type="entry name" value="Beta-barrel_TonB"/>
</dbReference>
<feature type="domain" description="TonB-dependent receptor-like beta-barrel" evidence="15">
    <location>
        <begin position="268"/>
        <end position="632"/>
    </location>
</feature>
<dbReference type="PROSITE" id="PS52016">
    <property type="entry name" value="TONB_DEPENDENT_REC_3"/>
    <property type="match status" value="1"/>
</dbReference>
<keyword evidence="6 14" id="KW-0732">Signal</keyword>
<evidence type="ECO:0000256" key="10">
    <source>
        <dbReference type="ARBA" id="ARBA00023170"/>
    </source>
</evidence>
<evidence type="ECO:0000256" key="2">
    <source>
        <dbReference type="ARBA" id="ARBA00009810"/>
    </source>
</evidence>
<evidence type="ECO:0000256" key="7">
    <source>
        <dbReference type="ARBA" id="ARBA00023065"/>
    </source>
</evidence>
<comment type="similarity">
    <text evidence="2 12 13">Belongs to the TonB-dependent receptor family.</text>
</comment>
<dbReference type="GO" id="GO:0009279">
    <property type="term" value="C:cell outer membrane"/>
    <property type="evidence" value="ECO:0007669"/>
    <property type="project" value="UniProtKB-SubCell"/>
</dbReference>
<dbReference type="Gene3D" id="2.170.130.10">
    <property type="entry name" value="TonB-dependent receptor, plug domain"/>
    <property type="match status" value="1"/>
</dbReference>
<dbReference type="InterPro" id="IPR039426">
    <property type="entry name" value="TonB-dep_rcpt-like"/>
</dbReference>
<keyword evidence="11 12" id="KW-0998">Cell outer membrane</keyword>
<keyword evidence="8 13" id="KW-0798">TonB box</keyword>
<organism evidence="17 18">
    <name type="scientific">Undibacterium luofuense</name>
    <dbReference type="NCBI Taxonomy" id="2828733"/>
    <lineage>
        <taxon>Bacteria</taxon>
        <taxon>Pseudomonadati</taxon>
        <taxon>Pseudomonadota</taxon>
        <taxon>Betaproteobacteria</taxon>
        <taxon>Burkholderiales</taxon>
        <taxon>Oxalobacteraceae</taxon>
        <taxon>Undibacterium</taxon>
    </lineage>
</organism>
<keyword evidence="7" id="KW-0406">Ion transport</keyword>
<feature type="domain" description="TonB-dependent receptor plug" evidence="16">
    <location>
        <begin position="57"/>
        <end position="164"/>
    </location>
</feature>
<feature type="chain" id="PRO_5037438057" evidence="14">
    <location>
        <begin position="27"/>
        <end position="661"/>
    </location>
</feature>